<evidence type="ECO:0000256" key="1">
    <source>
        <dbReference type="ARBA" id="ARBA00004123"/>
    </source>
</evidence>
<dbReference type="SUPFAM" id="SSF51197">
    <property type="entry name" value="Clavaminate synthase-like"/>
    <property type="match status" value="1"/>
</dbReference>
<keyword evidence="10" id="KW-1185">Reference proteome</keyword>
<comment type="similarity">
    <text evidence="2">Belongs to the alkB family.</text>
</comment>
<evidence type="ECO:0000313" key="10">
    <source>
        <dbReference type="Proteomes" id="UP001244341"/>
    </source>
</evidence>
<dbReference type="PROSITE" id="PS51471">
    <property type="entry name" value="FE2OG_OXY"/>
    <property type="match status" value="1"/>
</dbReference>
<proteinExistence type="inferred from homology"/>
<dbReference type="Pfam" id="PF13532">
    <property type="entry name" value="2OG-FeII_Oxy_2"/>
    <property type="match status" value="1"/>
</dbReference>
<evidence type="ECO:0000256" key="7">
    <source>
        <dbReference type="ARBA" id="ARBA00023242"/>
    </source>
</evidence>
<evidence type="ECO:0000256" key="6">
    <source>
        <dbReference type="ARBA" id="ARBA00023004"/>
    </source>
</evidence>
<evidence type="ECO:0000256" key="2">
    <source>
        <dbReference type="ARBA" id="ARBA00007879"/>
    </source>
</evidence>
<sequence length="214" mass="23817">MQSGDTTDTMDLSSSQVGVGMLPTLYYFPDFIAEDEEQRIIAEVHASQAKWVQLSGRRLQNHGGIVHSKGLIPAPMPRWLQQLCSRVHSQLLPLFGEQLPNHVLINSYQPGCGIMPHQDGPLYHPVVLILSLGSPAVLRFWRKQDEGGTGYAPPVASLLAMPRSLLVFRDEAYHSCLHGIEEVTEEVLDASGERISLTIRRVLKVHKALGLLRR</sequence>
<evidence type="ECO:0000313" key="9">
    <source>
        <dbReference type="EMBL" id="WIA16172.1"/>
    </source>
</evidence>
<dbReference type="InterPro" id="IPR032862">
    <property type="entry name" value="ALKBH6"/>
</dbReference>
<keyword evidence="5" id="KW-0560">Oxidoreductase</keyword>
<protein>
    <recommendedName>
        <fullName evidence="8">Fe2OG dioxygenase domain-containing protein</fullName>
    </recommendedName>
</protein>
<reference evidence="9 10" key="1">
    <citation type="submission" date="2023-05" db="EMBL/GenBank/DDBJ databases">
        <title>A 100% complete, gapless, phased diploid assembly of the Scenedesmus obliquus UTEX 3031 genome.</title>
        <authorList>
            <person name="Biondi T.C."/>
            <person name="Hanschen E.R."/>
            <person name="Kwon T."/>
            <person name="Eng W."/>
            <person name="Kruse C.P.S."/>
            <person name="Koehler S.I."/>
            <person name="Kunde Y."/>
            <person name="Gleasner C.D."/>
            <person name="You Mak K.T."/>
            <person name="Polle J."/>
            <person name="Hovde B.T."/>
            <person name="Starkenburg S.R."/>
        </authorList>
    </citation>
    <scope>NUCLEOTIDE SEQUENCE [LARGE SCALE GENOMIC DNA]</scope>
    <source>
        <strain evidence="9 10">DOE0152z</strain>
    </source>
</reference>
<feature type="domain" description="Fe2OG dioxygenase" evidence="8">
    <location>
        <begin position="99"/>
        <end position="203"/>
    </location>
</feature>
<accession>A0ABY8U6Z1</accession>
<evidence type="ECO:0000259" key="8">
    <source>
        <dbReference type="PROSITE" id="PS51471"/>
    </source>
</evidence>
<gene>
    <name evidence="9" type="ORF">OEZ85_012886</name>
</gene>
<keyword evidence="3" id="KW-0479">Metal-binding</keyword>
<dbReference type="InterPro" id="IPR037151">
    <property type="entry name" value="AlkB-like_sf"/>
</dbReference>
<dbReference type="EMBL" id="CP126214">
    <property type="protein sequence ID" value="WIA16172.1"/>
    <property type="molecule type" value="Genomic_DNA"/>
</dbReference>
<evidence type="ECO:0000256" key="3">
    <source>
        <dbReference type="ARBA" id="ARBA00022723"/>
    </source>
</evidence>
<dbReference type="PANTHER" id="PTHR46030:SF1">
    <property type="entry name" value="ALPHA-KETOGLUTARATE-DEPENDENT DIOXYGENASE ALKB HOMOLOG 6"/>
    <property type="match status" value="1"/>
</dbReference>
<evidence type="ECO:0000256" key="5">
    <source>
        <dbReference type="ARBA" id="ARBA00023002"/>
    </source>
</evidence>
<keyword evidence="7" id="KW-0539">Nucleus</keyword>
<dbReference type="InterPro" id="IPR027450">
    <property type="entry name" value="AlkB-like"/>
</dbReference>
<dbReference type="Gene3D" id="2.60.120.590">
    <property type="entry name" value="Alpha-ketoglutarate-dependent dioxygenase AlkB-like"/>
    <property type="match status" value="1"/>
</dbReference>
<name>A0ABY8U6Z1_TETOB</name>
<comment type="subcellular location">
    <subcellularLocation>
        <location evidence="1">Nucleus</location>
    </subcellularLocation>
</comment>
<dbReference type="InterPro" id="IPR005123">
    <property type="entry name" value="Oxoglu/Fe-dep_dioxygenase_dom"/>
</dbReference>
<dbReference type="PANTHER" id="PTHR46030">
    <property type="entry name" value="ALPHA-KETOGLUTARATE-DEPENDENT DIOXYGENASE ALKB HOMOLOG 6"/>
    <property type="match status" value="1"/>
</dbReference>
<evidence type="ECO:0000256" key="4">
    <source>
        <dbReference type="ARBA" id="ARBA00022964"/>
    </source>
</evidence>
<keyword evidence="6" id="KW-0408">Iron</keyword>
<dbReference type="Proteomes" id="UP001244341">
    <property type="component" value="Chromosome 7b"/>
</dbReference>
<organism evidence="9 10">
    <name type="scientific">Tetradesmus obliquus</name>
    <name type="common">Green alga</name>
    <name type="synonym">Acutodesmus obliquus</name>
    <dbReference type="NCBI Taxonomy" id="3088"/>
    <lineage>
        <taxon>Eukaryota</taxon>
        <taxon>Viridiplantae</taxon>
        <taxon>Chlorophyta</taxon>
        <taxon>core chlorophytes</taxon>
        <taxon>Chlorophyceae</taxon>
        <taxon>CS clade</taxon>
        <taxon>Sphaeropleales</taxon>
        <taxon>Scenedesmaceae</taxon>
        <taxon>Tetradesmus</taxon>
    </lineage>
</organism>
<keyword evidence="4" id="KW-0223">Dioxygenase</keyword>